<evidence type="ECO:0000313" key="3">
    <source>
        <dbReference type="EMBL" id="QBH99932.1"/>
    </source>
</evidence>
<gene>
    <name evidence="3" type="ORF">EYF70_03040</name>
</gene>
<dbReference type="RefSeq" id="WP_131144081.1">
    <property type="nucleotide sequence ID" value="NZ_BMWV01000010.1"/>
</dbReference>
<reference evidence="3 4" key="1">
    <citation type="submission" date="2019-02" db="EMBL/GenBank/DDBJ databases">
        <title>Draft Genome Sequences of Six Type Strains of the Genus Massilia.</title>
        <authorList>
            <person name="Miess H."/>
            <person name="Frediansyhah A."/>
            <person name="Gross H."/>
        </authorList>
    </citation>
    <scope>NUCLEOTIDE SEQUENCE [LARGE SCALE GENOMIC DNA]</scope>
    <source>
        <strain evidence="3 4">DSM 17472</strain>
    </source>
</reference>
<evidence type="ECO:0000256" key="1">
    <source>
        <dbReference type="SAM" id="Phobius"/>
    </source>
</evidence>
<keyword evidence="1" id="KW-0812">Transmembrane</keyword>
<name>A0ABX5RQ15_9BURK</name>
<keyword evidence="4" id="KW-1185">Reference proteome</keyword>
<dbReference type="InterPro" id="IPR006976">
    <property type="entry name" value="VanZ-like"/>
</dbReference>
<accession>A0ABX5RQ15</accession>
<keyword evidence="1" id="KW-1133">Transmembrane helix</keyword>
<protein>
    <recommendedName>
        <fullName evidence="2">VanZ-like domain-containing protein</fullName>
    </recommendedName>
</protein>
<evidence type="ECO:0000259" key="2">
    <source>
        <dbReference type="Pfam" id="PF04892"/>
    </source>
</evidence>
<dbReference type="EMBL" id="CP036401">
    <property type="protein sequence ID" value="QBH99932.1"/>
    <property type="molecule type" value="Genomic_DNA"/>
</dbReference>
<sequence>MIAIPLGCLLPFAWLRALPNDKLLHFTAFGSMALLGGRLVSTPLHIILVLLAVLAASWVIEVLQNLVPGRRFCWRDMAANLGGVLCAGACLALLPHG</sequence>
<proteinExistence type="predicted"/>
<dbReference type="Proteomes" id="UP000292307">
    <property type="component" value="Chromosome"/>
</dbReference>
<organism evidence="3 4">
    <name type="scientific">Pseudoduganella albidiflava</name>
    <dbReference type="NCBI Taxonomy" id="321983"/>
    <lineage>
        <taxon>Bacteria</taxon>
        <taxon>Pseudomonadati</taxon>
        <taxon>Pseudomonadota</taxon>
        <taxon>Betaproteobacteria</taxon>
        <taxon>Burkholderiales</taxon>
        <taxon>Oxalobacteraceae</taxon>
        <taxon>Telluria group</taxon>
        <taxon>Pseudoduganella</taxon>
    </lineage>
</organism>
<feature type="transmembrane region" description="Helical" evidence="1">
    <location>
        <begin position="41"/>
        <end position="60"/>
    </location>
</feature>
<dbReference type="Pfam" id="PF04892">
    <property type="entry name" value="VanZ"/>
    <property type="match status" value="1"/>
</dbReference>
<keyword evidence="1" id="KW-0472">Membrane</keyword>
<feature type="transmembrane region" description="Helical" evidence="1">
    <location>
        <begin position="72"/>
        <end position="94"/>
    </location>
</feature>
<feature type="domain" description="VanZ-like" evidence="2">
    <location>
        <begin position="4"/>
        <end position="91"/>
    </location>
</feature>
<evidence type="ECO:0000313" key="4">
    <source>
        <dbReference type="Proteomes" id="UP000292307"/>
    </source>
</evidence>